<dbReference type="RefSeq" id="WP_166657734.1">
    <property type="nucleotide sequence ID" value="NZ_SOAU01000001.1"/>
</dbReference>
<sequence>MTDRSATSRRKDCGAPLVVELISPYWDNPYVLDLETALGDLPGVMVVANTGCLPVRSAQIVHIQWPDGLLRGAKRSVLRRCVRLAGLALQLRSKSGPKLVVTVHNIEPHERSAAATVIQRWVLRNADDLVVLTSSGADRLRKAFPVLDRQRLKVIPHMGWAERYAFDGVSPLCETGMPIVGWFGRMRAYKGIEAIADLVRSSPDIPLRFVLMGSRGDRSSEIEEALSLLRRDRRVCVAERRVTDQEIWSLCQGASVIWLPYRAVENSGAVFAALAAGCRVLVPNMGSMQEIAEEYGEDRVLLYEGEMTGPRLYAVATNPLVHPPAGPPARRSASAVAKEHEKLYYESVQVSVAGKGLRA</sequence>
<dbReference type="Gene3D" id="3.40.50.2000">
    <property type="entry name" value="Glycogen Phosphorylase B"/>
    <property type="match status" value="2"/>
</dbReference>
<dbReference type="Proteomes" id="UP000294558">
    <property type="component" value="Unassembled WGS sequence"/>
</dbReference>
<evidence type="ECO:0000313" key="3">
    <source>
        <dbReference type="Proteomes" id="UP000294558"/>
    </source>
</evidence>
<proteinExistence type="predicted"/>
<protein>
    <submittedName>
        <fullName evidence="2">Glycosyltransferase involved in cell wall biosynthesis</fullName>
    </submittedName>
</protein>
<organism evidence="2 3">
    <name type="scientific">Ilumatobacter fluminis</name>
    <dbReference type="NCBI Taxonomy" id="467091"/>
    <lineage>
        <taxon>Bacteria</taxon>
        <taxon>Bacillati</taxon>
        <taxon>Actinomycetota</taxon>
        <taxon>Acidimicrobiia</taxon>
        <taxon>Acidimicrobiales</taxon>
        <taxon>Ilumatobacteraceae</taxon>
        <taxon>Ilumatobacter</taxon>
    </lineage>
</organism>
<evidence type="ECO:0000313" key="2">
    <source>
        <dbReference type="EMBL" id="TDT18498.1"/>
    </source>
</evidence>
<dbReference type="GO" id="GO:0016757">
    <property type="term" value="F:glycosyltransferase activity"/>
    <property type="evidence" value="ECO:0007669"/>
    <property type="project" value="TreeGrafter"/>
</dbReference>
<dbReference type="Pfam" id="PF13692">
    <property type="entry name" value="Glyco_trans_1_4"/>
    <property type="match status" value="1"/>
</dbReference>
<dbReference type="PANTHER" id="PTHR46401">
    <property type="entry name" value="GLYCOSYLTRANSFERASE WBBK-RELATED"/>
    <property type="match status" value="1"/>
</dbReference>
<dbReference type="AlphaFoldDB" id="A0A4V6Q1Y8"/>
<evidence type="ECO:0000256" key="1">
    <source>
        <dbReference type="ARBA" id="ARBA00022679"/>
    </source>
</evidence>
<name>A0A4V6Q1Y8_9ACTN</name>
<keyword evidence="3" id="KW-1185">Reference proteome</keyword>
<dbReference type="SUPFAM" id="SSF53756">
    <property type="entry name" value="UDP-Glycosyltransferase/glycogen phosphorylase"/>
    <property type="match status" value="1"/>
</dbReference>
<dbReference type="EMBL" id="SOAU01000001">
    <property type="protein sequence ID" value="TDT18498.1"/>
    <property type="molecule type" value="Genomic_DNA"/>
</dbReference>
<gene>
    <name evidence="2" type="ORF">BDK89_4119</name>
</gene>
<reference evidence="2 3" key="1">
    <citation type="submission" date="2019-03" db="EMBL/GenBank/DDBJ databases">
        <title>Sequencing the genomes of 1000 actinobacteria strains.</title>
        <authorList>
            <person name="Klenk H.-P."/>
        </authorList>
    </citation>
    <scope>NUCLEOTIDE SEQUENCE [LARGE SCALE GENOMIC DNA]</scope>
    <source>
        <strain evidence="2 3">DSM 18936</strain>
    </source>
</reference>
<comment type="caution">
    <text evidence="2">The sequence shown here is derived from an EMBL/GenBank/DDBJ whole genome shotgun (WGS) entry which is preliminary data.</text>
</comment>
<dbReference type="GO" id="GO:0009103">
    <property type="term" value="P:lipopolysaccharide biosynthetic process"/>
    <property type="evidence" value="ECO:0007669"/>
    <property type="project" value="TreeGrafter"/>
</dbReference>
<dbReference type="PANTHER" id="PTHR46401:SF2">
    <property type="entry name" value="GLYCOSYLTRANSFERASE WBBK-RELATED"/>
    <property type="match status" value="1"/>
</dbReference>
<keyword evidence="1 2" id="KW-0808">Transferase</keyword>
<accession>A0A4V6Q1Y8</accession>